<dbReference type="SUPFAM" id="SSF54001">
    <property type="entry name" value="Cysteine proteinases"/>
    <property type="match status" value="1"/>
</dbReference>
<dbReference type="AlphaFoldDB" id="A0A146K8Y7"/>
<dbReference type="PROSITE" id="PS00640">
    <property type="entry name" value="THIOL_PROTEASE_ASN"/>
    <property type="match status" value="1"/>
</dbReference>
<sequence>NQRSLFVIILSLSKPLYQVGDVERVSQIPGLTWTPGVPEQFKHMSIEEFKQKLMPIDFSKVQYKTTTPQPVRADLPTDFDSRQEWPECVGQVRDQQQCGSCWSFSATSEFSDRRCIAGLDKERVQYSEEYAVACDTKDFGCQGGSILFVHQFLKKTGTTTAKCVSYKSGDGNAKPCPTKCDDGSEIQLVKAKSFKLLEYSVEKFMEEIFERGAIQGQFFVFEDFKLYTGGIYKHVEGEFLGGHGVSYVGWGEENGVKYWIIKNSWGPSWGENGYFRMVRGENNSGNEMIAAAAIF</sequence>
<dbReference type="InterPro" id="IPR025661">
    <property type="entry name" value="Pept_asp_AS"/>
</dbReference>
<evidence type="ECO:0000256" key="1">
    <source>
        <dbReference type="ARBA" id="ARBA00008455"/>
    </source>
</evidence>
<dbReference type="PRINTS" id="PR00705">
    <property type="entry name" value="PAPAIN"/>
</dbReference>
<reference evidence="3" key="1">
    <citation type="submission" date="2015-07" db="EMBL/GenBank/DDBJ databases">
        <title>Adaptation to a free-living lifestyle via gene acquisitions in the diplomonad Trepomonas sp. PC1.</title>
        <authorList>
            <person name="Xu F."/>
            <person name="Jerlstrom-Hultqvist J."/>
            <person name="Kolisko M."/>
            <person name="Simpson A.G.B."/>
            <person name="Roger A.J."/>
            <person name="Svard S.G."/>
            <person name="Andersson J.O."/>
        </authorList>
    </citation>
    <scope>NUCLEOTIDE SEQUENCE</scope>
    <source>
        <strain evidence="3">PC1</strain>
    </source>
</reference>
<evidence type="ECO:0000313" key="3">
    <source>
        <dbReference type="EMBL" id="JAP92026.1"/>
    </source>
</evidence>
<dbReference type="InterPro" id="IPR038765">
    <property type="entry name" value="Papain-like_cys_pep_sf"/>
</dbReference>
<dbReference type="PANTHER" id="PTHR12411">
    <property type="entry name" value="CYSTEINE PROTEASE FAMILY C1-RELATED"/>
    <property type="match status" value="1"/>
</dbReference>
<name>A0A146K8Y7_9EUKA</name>
<dbReference type="GO" id="GO:0006508">
    <property type="term" value="P:proteolysis"/>
    <property type="evidence" value="ECO:0007669"/>
    <property type="project" value="InterPro"/>
</dbReference>
<feature type="non-terminal residue" evidence="3">
    <location>
        <position position="1"/>
    </location>
</feature>
<dbReference type="CDD" id="cd02620">
    <property type="entry name" value="Peptidase_C1A_CathepsinB"/>
    <property type="match status" value="1"/>
</dbReference>
<proteinExistence type="inferred from homology"/>
<feature type="domain" description="Peptidase C1A papain C-terminal" evidence="2">
    <location>
        <begin position="75"/>
        <end position="294"/>
    </location>
</feature>
<gene>
    <name evidence="3" type="ORF">TPC1_16158</name>
</gene>
<dbReference type="PROSITE" id="PS00139">
    <property type="entry name" value="THIOL_PROTEASE_CYS"/>
    <property type="match status" value="1"/>
</dbReference>
<protein>
    <submittedName>
        <fullName evidence="3">Cathepsin B</fullName>
    </submittedName>
</protein>
<organism evidence="3">
    <name type="scientific">Trepomonas sp. PC1</name>
    <dbReference type="NCBI Taxonomy" id="1076344"/>
    <lineage>
        <taxon>Eukaryota</taxon>
        <taxon>Metamonada</taxon>
        <taxon>Diplomonadida</taxon>
        <taxon>Hexamitidae</taxon>
        <taxon>Hexamitinae</taxon>
        <taxon>Trepomonas</taxon>
    </lineage>
</organism>
<dbReference type="SMART" id="SM00645">
    <property type="entry name" value="Pept_C1"/>
    <property type="match status" value="1"/>
</dbReference>
<dbReference type="InterPro" id="IPR000169">
    <property type="entry name" value="Pept_cys_AS"/>
</dbReference>
<dbReference type="Gene3D" id="3.90.70.10">
    <property type="entry name" value="Cysteine proteinases"/>
    <property type="match status" value="1"/>
</dbReference>
<accession>A0A146K8Y7</accession>
<evidence type="ECO:0000259" key="2">
    <source>
        <dbReference type="SMART" id="SM00645"/>
    </source>
</evidence>
<dbReference type="InterPro" id="IPR000668">
    <property type="entry name" value="Peptidase_C1A_C"/>
</dbReference>
<dbReference type="Pfam" id="PF00112">
    <property type="entry name" value="Peptidase_C1"/>
    <property type="match status" value="1"/>
</dbReference>
<dbReference type="EMBL" id="GDID01004580">
    <property type="protein sequence ID" value="JAP92026.1"/>
    <property type="molecule type" value="Transcribed_RNA"/>
</dbReference>
<dbReference type="GO" id="GO:0008234">
    <property type="term" value="F:cysteine-type peptidase activity"/>
    <property type="evidence" value="ECO:0007669"/>
    <property type="project" value="InterPro"/>
</dbReference>
<comment type="similarity">
    <text evidence="1">Belongs to the peptidase C1 family.</text>
</comment>
<dbReference type="InterPro" id="IPR013128">
    <property type="entry name" value="Peptidase_C1A"/>
</dbReference>